<proteinExistence type="predicted"/>
<comment type="caution">
    <text evidence="1">The sequence shown here is derived from an EMBL/GenBank/DDBJ whole genome shotgun (WGS) entry which is preliminary data.</text>
</comment>
<sequence>MIGADCETPAGAAGQVSLIQAFTPRRLTARPVVIVHPLAAINHTARLTSFQKQHKIKTYFFYSTLNKNTK</sequence>
<keyword evidence="2" id="KW-1185">Reference proteome</keyword>
<accession>A0A4S4BX08</accession>
<dbReference type="OrthoDB" id="2943302at2"/>
<reference evidence="1 2" key="1">
    <citation type="submission" date="2019-04" db="EMBL/GenBank/DDBJ databases">
        <title>Bacillus sediminilitoris sp. nov., isolated from a tidal flat sediment on the East China Sea.</title>
        <authorList>
            <person name="Wei Y."/>
            <person name="Mao H."/>
            <person name="Fang J."/>
        </authorList>
    </citation>
    <scope>NUCLEOTIDE SEQUENCE [LARGE SCALE GENOMIC DNA]</scope>
    <source>
        <strain evidence="1 2">DSL-17</strain>
    </source>
</reference>
<protein>
    <submittedName>
        <fullName evidence="1">Uncharacterized protein</fullName>
    </submittedName>
</protein>
<gene>
    <name evidence="1" type="ORF">E6W99_14920</name>
</gene>
<name>A0A4S4BX08_9BACI</name>
<dbReference type="EMBL" id="SSNT01000010">
    <property type="protein sequence ID" value="THF79005.1"/>
    <property type="molecule type" value="Genomic_DNA"/>
</dbReference>
<evidence type="ECO:0000313" key="1">
    <source>
        <dbReference type="EMBL" id="THF79005.1"/>
    </source>
</evidence>
<evidence type="ECO:0000313" key="2">
    <source>
        <dbReference type="Proteomes" id="UP000310334"/>
    </source>
</evidence>
<dbReference type="Proteomes" id="UP000310334">
    <property type="component" value="Unassembled WGS sequence"/>
</dbReference>
<organism evidence="1 2">
    <name type="scientific">Metabacillus sediminilitoris</name>
    <dbReference type="NCBI Taxonomy" id="2567941"/>
    <lineage>
        <taxon>Bacteria</taxon>
        <taxon>Bacillati</taxon>
        <taxon>Bacillota</taxon>
        <taxon>Bacilli</taxon>
        <taxon>Bacillales</taxon>
        <taxon>Bacillaceae</taxon>
        <taxon>Metabacillus</taxon>
    </lineage>
</organism>
<dbReference type="AlphaFoldDB" id="A0A4S4BX08"/>